<organism evidence="1 2">
    <name type="scientific">Microbacterium keratanolyticum</name>
    <dbReference type="NCBI Taxonomy" id="67574"/>
    <lineage>
        <taxon>Bacteria</taxon>
        <taxon>Bacillati</taxon>
        <taxon>Actinomycetota</taxon>
        <taxon>Actinomycetes</taxon>
        <taxon>Micrococcales</taxon>
        <taxon>Microbacteriaceae</taxon>
        <taxon>Microbacterium</taxon>
    </lineage>
</organism>
<dbReference type="Proteomes" id="UP001142325">
    <property type="component" value="Unassembled WGS sequence"/>
</dbReference>
<dbReference type="RefSeq" id="WP_204937711.1">
    <property type="nucleotide sequence ID" value="NZ_BAAAUM010000002.1"/>
</dbReference>
<accession>A0A9W6M9I4</accession>
<reference evidence="1" key="2">
    <citation type="submission" date="2023-01" db="EMBL/GenBank/DDBJ databases">
        <authorList>
            <person name="Sun Q."/>
            <person name="Evtushenko L."/>
        </authorList>
    </citation>
    <scope>NUCLEOTIDE SEQUENCE</scope>
    <source>
        <strain evidence="1">VKM Ac-1958</strain>
    </source>
</reference>
<keyword evidence="2" id="KW-1185">Reference proteome</keyword>
<protein>
    <submittedName>
        <fullName evidence="1">Uncharacterized protein</fullName>
    </submittedName>
</protein>
<name>A0A9W6M9I4_9MICO</name>
<proteinExistence type="predicted"/>
<evidence type="ECO:0000313" key="1">
    <source>
        <dbReference type="EMBL" id="GLK02885.1"/>
    </source>
</evidence>
<comment type="caution">
    <text evidence="1">The sequence shown here is derived from an EMBL/GenBank/DDBJ whole genome shotgun (WGS) entry which is preliminary data.</text>
</comment>
<gene>
    <name evidence="1" type="ORF">GCM10017596_26000</name>
</gene>
<dbReference type="EMBL" id="BSET01000002">
    <property type="protein sequence ID" value="GLK02885.1"/>
    <property type="molecule type" value="Genomic_DNA"/>
</dbReference>
<evidence type="ECO:0000313" key="2">
    <source>
        <dbReference type="Proteomes" id="UP001142325"/>
    </source>
</evidence>
<sequence>MEWDRLFEDLEDQLASGWEAERAALNAESERLRIARLDLRTRAHTLSAEGAAVALTLADASTASGRLRAVGADWLALEPSAGHALILMPLASITLWAMDHPTLLASSAPSDGLSVVRERMTLGFVLRDLARRRVRVTIRIRGGQELSGTIDRAGADHLDLALHDLNEPRRAQAVRGFRIVPFDALLSVHAERVALGGVLD</sequence>
<reference evidence="1" key="1">
    <citation type="journal article" date="2014" name="Int. J. Syst. Evol. Microbiol.">
        <title>Complete genome sequence of Corynebacterium casei LMG S-19264T (=DSM 44701T), isolated from a smear-ripened cheese.</title>
        <authorList>
            <consortium name="US DOE Joint Genome Institute (JGI-PGF)"/>
            <person name="Walter F."/>
            <person name="Albersmeier A."/>
            <person name="Kalinowski J."/>
            <person name="Ruckert C."/>
        </authorList>
    </citation>
    <scope>NUCLEOTIDE SEQUENCE</scope>
    <source>
        <strain evidence="1">VKM Ac-1958</strain>
    </source>
</reference>
<dbReference type="AlphaFoldDB" id="A0A9W6M9I4"/>